<dbReference type="PANTHER" id="PTHR36918:SF1">
    <property type="entry name" value="PROTEIN-EXPORT PROTEIN SECB"/>
    <property type="match status" value="1"/>
</dbReference>
<evidence type="ECO:0000256" key="2">
    <source>
        <dbReference type="ARBA" id="ARBA00022448"/>
    </source>
</evidence>
<keyword evidence="3 6" id="KW-0653">Protein transport</keyword>
<dbReference type="InterPro" id="IPR035958">
    <property type="entry name" value="SecB-like_sf"/>
</dbReference>
<dbReference type="GO" id="GO:0005737">
    <property type="term" value="C:cytoplasm"/>
    <property type="evidence" value="ECO:0007669"/>
    <property type="project" value="UniProtKB-SubCell"/>
</dbReference>
<keyword evidence="2 6" id="KW-0813">Transport</keyword>
<evidence type="ECO:0000256" key="1">
    <source>
        <dbReference type="ARBA" id="ARBA00009990"/>
    </source>
</evidence>
<name>A0A344PHP4_9RHOB</name>
<comment type="function">
    <text evidence="6">One of the proteins required for the normal export of preproteins out of the cell cytoplasm. It is a molecular chaperone that binds to a subset of precursor proteins, maintaining them in a translocation-competent state. It also specifically binds to its receptor SecA.</text>
</comment>
<sequence length="188" mass="20740">MSDDSQPKNNGPQNDGPQNGGSAANGSAPAQADTQVRLQILAQYIRDLSFENVVAQRGVSSAEVTPEITVQVSLDARKREAEHQYEVITKFKINSANGADKGAPLFLCEVDYGGVFHIEGVPEDQLHPFLMIECPRLLFPFVRRIISDLTRDGGFPPFNMDVVDFVALYRQEIARRAQAERPADQPLS</sequence>
<gene>
    <name evidence="6" type="primary">secB</name>
    <name evidence="8" type="ORF">DRW48_03585</name>
</gene>
<organism evidence="8 9">
    <name type="scientific">Paracoccus suum</name>
    <dbReference type="NCBI Taxonomy" id="2259340"/>
    <lineage>
        <taxon>Bacteria</taxon>
        <taxon>Pseudomonadati</taxon>
        <taxon>Pseudomonadota</taxon>
        <taxon>Alphaproteobacteria</taxon>
        <taxon>Rhodobacterales</taxon>
        <taxon>Paracoccaceae</taxon>
        <taxon>Paracoccus</taxon>
    </lineage>
</organism>
<dbReference type="NCBIfam" id="NF004392">
    <property type="entry name" value="PRK05751.1-3"/>
    <property type="match status" value="1"/>
</dbReference>
<comment type="similarity">
    <text evidence="1 6">Belongs to the SecB family.</text>
</comment>
<evidence type="ECO:0000313" key="9">
    <source>
        <dbReference type="Proteomes" id="UP000252023"/>
    </source>
</evidence>
<accession>A0A344PHP4</accession>
<dbReference type="InterPro" id="IPR003708">
    <property type="entry name" value="SecB"/>
</dbReference>
<dbReference type="Pfam" id="PF02556">
    <property type="entry name" value="SecB"/>
    <property type="match status" value="1"/>
</dbReference>
<dbReference type="RefSeq" id="WP_114075218.1">
    <property type="nucleotide sequence ID" value="NZ_CP030918.1"/>
</dbReference>
<feature type="compositionally biased region" description="Low complexity" evidence="7">
    <location>
        <begin position="7"/>
        <end position="30"/>
    </location>
</feature>
<dbReference type="Gene3D" id="3.10.420.10">
    <property type="entry name" value="SecB-like"/>
    <property type="match status" value="1"/>
</dbReference>
<reference evidence="9" key="1">
    <citation type="submission" date="2018-07" db="EMBL/GenBank/DDBJ databases">
        <title>Genome sequencing of Paracoccus sp. SC2-6.</title>
        <authorList>
            <person name="Heo J."/>
            <person name="Kim S.-J."/>
            <person name="Kwon S.-W."/>
        </authorList>
    </citation>
    <scope>NUCLEOTIDE SEQUENCE [LARGE SCALE GENOMIC DNA]</scope>
    <source>
        <strain evidence="9">SC2-6</strain>
    </source>
</reference>
<dbReference type="Proteomes" id="UP000252023">
    <property type="component" value="Chromosome"/>
</dbReference>
<dbReference type="GO" id="GO:0015031">
    <property type="term" value="P:protein transport"/>
    <property type="evidence" value="ECO:0007669"/>
    <property type="project" value="UniProtKB-UniRule"/>
</dbReference>
<keyword evidence="6" id="KW-0963">Cytoplasm</keyword>
<dbReference type="PRINTS" id="PR01594">
    <property type="entry name" value="SECBCHAPRONE"/>
</dbReference>
<evidence type="ECO:0000256" key="4">
    <source>
        <dbReference type="ARBA" id="ARBA00023010"/>
    </source>
</evidence>
<dbReference type="GO" id="GO:0006457">
    <property type="term" value="P:protein folding"/>
    <property type="evidence" value="ECO:0007669"/>
    <property type="project" value="UniProtKB-UniRule"/>
</dbReference>
<dbReference type="SUPFAM" id="SSF54611">
    <property type="entry name" value="SecB-like"/>
    <property type="match status" value="1"/>
</dbReference>
<dbReference type="EMBL" id="CP030918">
    <property type="protein sequence ID" value="AXC48899.1"/>
    <property type="molecule type" value="Genomic_DNA"/>
</dbReference>
<protein>
    <recommendedName>
        <fullName evidence="6">Protein-export protein SecB</fullName>
    </recommendedName>
</protein>
<evidence type="ECO:0000256" key="3">
    <source>
        <dbReference type="ARBA" id="ARBA00022927"/>
    </source>
</evidence>
<dbReference type="PANTHER" id="PTHR36918">
    <property type="match status" value="1"/>
</dbReference>
<evidence type="ECO:0000256" key="7">
    <source>
        <dbReference type="SAM" id="MobiDB-lite"/>
    </source>
</evidence>
<keyword evidence="5 6" id="KW-0143">Chaperone</keyword>
<dbReference type="KEGG" id="pars:DRW48_03585"/>
<comment type="subunit">
    <text evidence="6">Homotetramer, a dimer of dimers. One homotetramer interacts with 1 SecA dimer.</text>
</comment>
<dbReference type="AlphaFoldDB" id="A0A344PHP4"/>
<comment type="subcellular location">
    <subcellularLocation>
        <location evidence="6">Cytoplasm</location>
    </subcellularLocation>
</comment>
<dbReference type="GO" id="GO:0051082">
    <property type="term" value="F:unfolded protein binding"/>
    <property type="evidence" value="ECO:0007669"/>
    <property type="project" value="InterPro"/>
</dbReference>
<keyword evidence="9" id="KW-1185">Reference proteome</keyword>
<dbReference type="GO" id="GO:0051262">
    <property type="term" value="P:protein tetramerization"/>
    <property type="evidence" value="ECO:0007669"/>
    <property type="project" value="InterPro"/>
</dbReference>
<dbReference type="HAMAP" id="MF_00821">
    <property type="entry name" value="SecB"/>
    <property type="match status" value="1"/>
</dbReference>
<keyword evidence="4 6" id="KW-0811">Translocation</keyword>
<dbReference type="OrthoDB" id="9795145at2"/>
<feature type="region of interest" description="Disordered" evidence="7">
    <location>
        <begin position="1"/>
        <end position="30"/>
    </location>
</feature>
<proteinExistence type="inferred from homology"/>
<evidence type="ECO:0000256" key="5">
    <source>
        <dbReference type="ARBA" id="ARBA00023186"/>
    </source>
</evidence>
<dbReference type="NCBIfam" id="TIGR00809">
    <property type="entry name" value="secB"/>
    <property type="match status" value="1"/>
</dbReference>
<evidence type="ECO:0000256" key="6">
    <source>
        <dbReference type="HAMAP-Rule" id="MF_00821"/>
    </source>
</evidence>
<evidence type="ECO:0000313" key="8">
    <source>
        <dbReference type="EMBL" id="AXC48899.1"/>
    </source>
</evidence>